<proteinExistence type="predicted"/>
<sequence length="200" mass="22529">MPQIPPLLGDGHGRYRVHIVGNSGTGKSTLGAELASILDVPYIPLDPLFWKPNWTPSTPEEFQAKVLQRLTEDEKGWVVDGDYRSKLGDVVTERRTDIVWLDPPFLLYFPRLVVRTLQRLIGLKDGCAPACGESLADVLLSKEKSILYWAITNHSTVRRRESENLQRWGVHVGGNMRRIGGWGTELRAWKQAVVAMVRGM</sequence>
<organism evidence="1 2">
    <name type="scientific">Pisolithus microcarpus 441</name>
    <dbReference type="NCBI Taxonomy" id="765257"/>
    <lineage>
        <taxon>Eukaryota</taxon>
        <taxon>Fungi</taxon>
        <taxon>Dikarya</taxon>
        <taxon>Basidiomycota</taxon>
        <taxon>Agaricomycotina</taxon>
        <taxon>Agaricomycetes</taxon>
        <taxon>Agaricomycetidae</taxon>
        <taxon>Boletales</taxon>
        <taxon>Sclerodermatineae</taxon>
        <taxon>Pisolithaceae</taxon>
        <taxon>Pisolithus</taxon>
    </lineage>
</organism>
<evidence type="ECO:0000313" key="2">
    <source>
        <dbReference type="Proteomes" id="UP000054018"/>
    </source>
</evidence>
<dbReference type="InterPro" id="IPR027417">
    <property type="entry name" value="P-loop_NTPase"/>
</dbReference>
<evidence type="ECO:0008006" key="3">
    <source>
        <dbReference type="Google" id="ProtNLM"/>
    </source>
</evidence>
<protein>
    <recommendedName>
        <fullName evidence="3">Adenylate kinase</fullName>
    </recommendedName>
</protein>
<dbReference type="Proteomes" id="UP000054018">
    <property type="component" value="Unassembled WGS sequence"/>
</dbReference>
<dbReference type="AlphaFoldDB" id="A0A0C9YFZ4"/>
<reference evidence="1 2" key="1">
    <citation type="submission" date="2014-04" db="EMBL/GenBank/DDBJ databases">
        <authorList>
            <consortium name="DOE Joint Genome Institute"/>
            <person name="Kuo A."/>
            <person name="Kohler A."/>
            <person name="Costa M.D."/>
            <person name="Nagy L.G."/>
            <person name="Floudas D."/>
            <person name="Copeland A."/>
            <person name="Barry K.W."/>
            <person name="Cichocki N."/>
            <person name="Veneault-Fourrey C."/>
            <person name="LaButti K."/>
            <person name="Lindquist E.A."/>
            <person name="Lipzen A."/>
            <person name="Lundell T."/>
            <person name="Morin E."/>
            <person name="Murat C."/>
            <person name="Sun H."/>
            <person name="Tunlid A."/>
            <person name="Henrissat B."/>
            <person name="Grigoriev I.V."/>
            <person name="Hibbett D.S."/>
            <person name="Martin F."/>
            <person name="Nordberg H.P."/>
            <person name="Cantor M.N."/>
            <person name="Hua S.X."/>
        </authorList>
    </citation>
    <scope>NUCLEOTIDE SEQUENCE [LARGE SCALE GENOMIC DNA]</scope>
    <source>
        <strain evidence="1 2">441</strain>
    </source>
</reference>
<gene>
    <name evidence="1" type="ORF">PISMIDRAFT_678818</name>
</gene>
<dbReference type="SUPFAM" id="SSF52540">
    <property type="entry name" value="P-loop containing nucleoside triphosphate hydrolases"/>
    <property type="match status" value="1"/>
</dbReference>
<dbReference type="PANTHER" id="PTHR37816:SF1">
    <property type="entry name" value="TOXIN"/>
    <property type="match status" value="1"/>
</dbReference>
<dbReference type="HOGENOM" id="CLU_092618_1_1_1"/>
<dbReference type="Gene3D" id="3.40.50.300">
    <property type="entry name" value="P-loop containing nucleotide triphosphate hydrolases"/>
    <property type="match status" value="1"/>
</dbReference>
<evidence type="ECO:0000313" key="1">
    <source>
        <dbReference type="EMBL" id="KIK23825.1"/>
    </source>
</evidence>
<dbReference type="PANTHER" id="PTHR37816">
    <property type="entry name" value="YALI0E33011P"/>
    <property type="match status" value="1"/>
</dbReference>
<keyword evidence="2" id="KW-1185">Reference proteome</keyword>
<accession>A0A0C9YFZ4</accession>
<dbReference type="InterPro" id="IPR052922">
    <property type="entry name" value="Cytidylate_Kinase-2"/>
</dbReference>
<dbReference type="EMBL" id="KN833722">
    <property type="protein sequence ID" value="KIK23825.1"/>
    <property type="molecule type" value="Genomic_DNA"/>
</dbReference>
<name>A0A0C9YFZ4_9AGAM</name>
<reference evidence="2" key="2">
    <citation type="submission" date="2015-01" db="EMBL/GenBank/DDBJ databases">
        <title>Evolutionary Origins and Diversification of the Mycorrhizal Mutualists.</title>
        <authorList>
            <consortium name="DOE Joint Genome Institute"/>
            <consortium name="Mycorrhizal Genomics Consortium"/>
            <person name="Kohler A."/>
            <person name="Kuo A."/>
            <person name="Nagy L.G."/>
            <person name="Floudas D."/>
            <person name="Copeland A."/>
            <person name="Barry K.W."/>
            <person name="Cichocki N."/>
            <person name="Veneault-Fourrey C."/>
            <person name="LaButti K."/>
            <person name="Lindquist E.A."/>
            <person name="Lipzen A."/>
            <person name="Lundell T."/>
            <person name="Morin E."/>
            <person name="Murat C."/>
            <person name="Riley R."/>
            <person name="Ohm R."/>
            <person name="Sun H."/>
            <person name="Tunlid A."/>
            <person name="Henrissat B."/>
            <person name="Grigoriev I.V."/>
            <person name="Hibbett D.S."/>
            <person name="Martin F."/>
        </authorList>
    </citation>
    <scope>NUCLEOTIDE SEQUENCE [LARGE SCALE GENOMIC DNA]</scope>
    <source>
        <strain evidence="2">441</strain>
    </source>
</reference>
<dbReference type="OrthoDB" id="65590at2759"/>